<protein>
    <submittedName>
        <fullName evidence="3">Ubiquitin-conjugating enzyme/RWD-like protein</fullName>
    </submittedName>
</protein>
<dbReference type="InterPro" id="IPR050113">
    <property type="entry name" value="Ub_conjugating_enzyme"/>
</dbReference>
<feature type="non-terminal residue" evidence="3">
    <location>
        <position position="154"/>
    </location>
</feature>
<dbReference type="InParanoid" id="A0A5J5ETE6"/>
<keyword evidence="4" id="KW-1185">Reference proteome</keyword>
<reference evidence="3 4" key="1">
    <citation type="submission" date="2019-09" db="EMBL/GenBank/DDBJ databases">
        <title>Draft genome of the ectomycorrhizal ascomycete Sphaerosporella brunnea.</title>
        <authorList>
            <consortium name="DOE Joint Genome Institute"/>
            <person name="Benucci G.M."/>
            <person name="Marozzi G."/>
            <person name="Antonielli L."/>
            <person name="Sanchez S."/>
            <person name="Marco P."/>
            <person name="Wang X."/>
            <person name="Falini L.B."/>
            <person name="Barry K."/>
            <person name="Haridas S."/>
            <person name="Lipzen A."/>
            <person name="Labutti K."/>
            <person name="Grigoriev I.V."/>
            <person name="Murat C."/>
            <person name="Martin F."/>
            <person name="Albertini E."/>
            <person name="Donnini D."/>
            <person name="Bonito G."/>
        </authorList>
    </citation>
    <scope>NUCLEOTIDE SEQUENCE [LARGE SCALE GENOMIC DNA]</scope>
    <source>
        <strain evidence="3 4">Sb_GMNB300</strain>
    </source>
</reference>
<dbReference type="InterPro" id="IPR016135">
    <property type="entry name" value="UBQ-conjugating_enzyme/RWD"/>
</dbReference>
<gene>
    <name evidence="3" type="ORF">FN846DRAFT_750137</name>
</gene>
<proteinExistence type="predicted"/>
<accession>A0A5J5ETE6</accession>
<dbReference type="CDD" id="cd23812">
    <property type="entry name" value="UBCc_ScPEX4-like"/>
    <property type="match status" value="1"/>
</dbReference>
<organism evidence="3 4">
    <name type="scientific">Sphaerosporella brunnea</name>
    <dbReference type="NCBI Taxonomy" id="1250544"/>
    <lineage>
        <taxon>Eukaryota</taxon>
        <taxon>Fungi</taxon>
        <taxon>Dikarya</taxon>
        <taxon>Ascomycota</taxon>
        <taxon>Pezizomycotina</taxon>
        <taxon>Pezizomycetes</taxon>
        <taxon>Pezizales</taxon>
        <taxon>Pyronemataceae</taxon>
        <taxon>Sphaerosporella</taxon>
    </lineage>
</organism>
<dbReference type="Gene3D" id="3.10.110.10">
    <property type="entry name" value="Ubiquitin Conjugating Enzyme"/>
    <property type="match status" value="1"/>
</dbReference>
<comment type="caution">
    <text evidence="3">The sequence shown here is derived from an EMBL/GenBank/DDBJ whole genome shotgun (WGS) entry which is preliminary data.</text>
</comment>
<dbReference type="InterPro" id="IPR000608">
    <property type="entry name" value="UBC"/>
</dbReference>
<evidence type="ECO:0000256" key="1">
    <source>
        <dbReference type="ARBA" id="ARBA00022786"/>
    </source>
</evidence>
<keyword evidence="1" id="KW-0833">Ubl conjugation pathway</keyword>
<dbReference type="AlphaFoldDB" id="A0A5J5ETE6"/>
<name>A0A5J5ETE6_9PEZI</name>
<evidence type="ECO:0000313" key="3">
    <source>
        <dbReference type="EMBL" id="KAA8902580.1"/>
    </source>
</evidence>
<evidence type="ECO:0000259" key="2">
    <source>
        <dbReference type="PROSITE" id="PS50127"/>
    </source>
</evidence>
<dbReference type="OrthoDB" id="9973183at2759"/>
<dbReference type="SMART" id="SM00212">
    <property type="entry name" value="UBCc"/>
    <property type="match status" value="1"/>
</dbReference>
<feature type="domain" description="UBC core" evidence="2">
    <location>
        <begin position="2"/>
        <end position="153"/>
    </location>
</feature>
<dbReference type="PANTHER" id="PTHR24067">
    <property type="entry name" value="UBIQUITIN-CONJUGATING ENZYME E2"/>
    <property type="match status" value="1"/>
</dbReference>
<evidence type="ECO:0000313" key="4">
    <source>
        <dbReference type="Proteomes" id="UP000326924"/>
    </source>
</evidence>
<dbReference type="Proteomes" id="UP000326924">
    <property type="component" value="Unassembled WGS sequence"/>
</dbReference>
<dbReference type="PROSITE" id="PS50127">
    <property type="entry name" value="UBC_2"/>
    <property type="match status" value="1"/>
</dbReference>
<sequence length="154" mass="16732">MSAPKRLIKELAEYANNPNPVLASLGPVSDEDLLHWRAELLGPQGSMYQGCKYTIDIQIPDAYPLVPPTMTFTTPCCHPNVHIKTGEICLDLLRGSAWSPVYTISSALTAVSHLLTQPEPDSPLNVDVAAVMRNGDSVGYESLVRVWGVLFAGQ</sequence>
<dbReference type="Pfam" id="PF00179">
    <property type="entry name" value="UQ_con"/>
    <property type="match status" value="1"/>
</dbReference>
<dbReference type="EMBL" id="VXIS01000130">
    <property type="protein sequence ID" value="KAA8902580.1"/>
    <property type="molecule type" value="Genomic_DNA"/>
</dbReference>
<dbReference type="SUPFAM" id="SSF54495">
    <property type="entry name" value="UBC-like"/>
    <property type="match status" value="1"/>
</dbReference>